<feature type="transmembrane region" description="Helical" evidence="1">
    <location>
        <begin position="461"/>
        <end position="478"/>
    </location>
</feature>
<dbReference type="GO" id="GO:0016787">
    <property type="term" value="F:hydrolase activity"/>
    <property type="evidence" value="ECO:0007669"/>
    <property type="project" value="UniProtKB-ARBA"/>
</dbReference>
<keyword evidence="1" id="KW-0472">Membrane</keyword>
<dbReference type="Proteomes" id="UP000663879">
    <property type="component" value="Unassembled WGS sequence"/>
</dbReference>
<feature type="transmembrane region" description="Helical" evidence="1">
    <location>
        <begin position="17"/>
        <end position="37"/>
    </location>
</feature>
<keyword evidence="3" id="KW-1185">Reference proteome</keyword>
<evidence type="ECO:0000256" key="1">
    <source>
        <dbReference type="SAM" id="Phobius"/>
    </source>
</evidence>
<evidence type="ECO:0000313" key="3">
    <source>
        <dbReference type="Proteomes" id="UP000663879"/>
    </source>
</evidence>
<reference evidence="2" key="1">
    <citation type="submission" date="2021-02" db="EMBL/GenBank/DDBJ databases">
        <authorList>
            <person name="Nowell W R."/>
        </authorList>
    </citation>
    <scope>NUCLEOTIDE SEQUENCE</scope>
    <source>
        <strain evidence="2">Ploen Becks lab</strain>
    </source>
</reference>
<protein>
    <submittedName>
        <fullName evidence="2">Uncharacterized protein</fullName>
    </submittedName>
</protein>
<keyword evidence="1" id="KW-0812">Transmembrane</keyword>
<gene>
    <name evidence="2" type="ORF">OXX778_LOCUS4833</name>
</gene>
<dbReference type="Pfam" id="PF01663">
    <property type="entry name" value="Phosphodiest"/>
    <property type="match status" value="1"/>
</dbReference>
<comment type="caution">
    <text evidence="2">The sequence shown here is derived from an EMBL/GenBank/DDBJ whole genome shotgun (WGS) entry which is preliminary data.</text>
</comment>
<dbReference type="InterPro" id="IPR002591">
    <property type="entry name" value="Phosphodiest/P_Trfase"/>
</dbReference>
<sequence>MNLYCLIRRIPSKVCNFHLFLILFLFARIGSILNFPFKKSNNHLKQQRVLLLSFGGFRHDFIDNYNLVHMSRFRSESSRAACLNPQFTTQSYPNHWSIITGAYVENHGIIANKFYDPFYHEMFAHNKHDPKWWNESEPIWLTASKQGVKTFVHSWPGSEASLYEQDSYSRATFSESLNFMLKVNLTLKYFLQDRYKFVSLYHNQPDAIAHKYGLNSPEFNVTLQQLDENFGEMIDLFKQNGLYESNDFNIIVLSDHGITNIKKNVFINEYISEQDAVIWSFSRTLIHLKPIIELDLLLLKLSKIPDITVTLKEDMPDRLHYKNHYRIGEIIISAIEGVGFIFVGNDPIHFNGRKAHLSYEIKKKLMLAASDKATHGYDNVYPDMRGIFMGMGSMFKKNFQSEKCLENVDIYPLLCNILAIECEPRDGHFERSKIFLKYEHRLVSQANRQIIENRANNFRQMLSLENFIFCYFFVWLSILM</sequence>
<dbReference type="PANTHER" id="PTHR10151">
    <property type="entry name" value="ECTONUCLEOTIDE PYROPHOSPHATASE/PHOSPHODIESTERASE"/>
    <property type="match status" value="1"/>
</dbReference>
<evidence type="ECO:0000313" key="2">
    <source>
        <dbReference type="EMBL" id="CAF0768673.1"/>
    </source>
</evidence>
<dbReference type="Gene3D" id="3.30.1360.180">
    <property type="match status" value="1"/>
</dbReference>
<name>A0A813QJP6_9BILA</name>
<accession>A0A813QJP6</accession>
<proteinExistence type="predicted"/>
<dbReference type="PANTHER" id="PTHR10151:SF120">
    <property type="entry name" value="BIS(5'-ADENOSYL)-TRIPHOSPHATASE"/>
    <property type="match status" value="1"/>
</dbReference>
<dbReference type="InterPro" id="IPR017850">
    <property type="entry name" value="Alkaline_phosphatase_core_sf"/>
</dbReference>
<dbReference type="SUPFAM" id="SSF53649">
    <property type="entry name" value="Alkaline phosphatase-like"/>
    <property type="match status" value="1"/>
</dbReference>
<dbReference type="Gene3D" id="3.40.720.10">
    <property type="entry name" value="Alkaline Phosphatase, subunit A"/>
    <property type="match status" value="1"/>
</dbReference>
<dbReference type="EMBL" id="CAJNOC010000497">
    <property type="protein sequence ID" value="CAF0768673.1"/>
    <property type="molecule type" value="Genomic_DNA"/>
</dbReference>
<organism evidence="2 3">
    <name type="scientific">Brachionus calyciflorus</name>
    <dbReference type="NCBI Taxonomy" id="104777"/>
    <lineage>
        <taxon>Eukaryota</taxon>
        <taxon>Metazoa</taxon>
        <taxon>Spiralia</taxon>
        <taxon>Gnathifera</taxon>
        <taxon>Rotifera</taxon>
        <taxon>Eurotatoria</taxon>
        <taxon>Monogononta</taxon>
        <taxon>Pseudotrocha</taxon>
        <taxon>Ploima</taxon>
        <taxon>Brachionidae</taxon>
        <taxon>Brachionus</taxon>
    </lineage>
</organism>
<dbReference type="AlphaFoldDB" id="A0A813QJP6"/>
<keyword evidence="1" id="KW-1133">Transmembrane helix</keyword>
<dbReference type="CDD" id="cd16018">
    <property type="entry name" value="Enpp"/>
    <property type="match status" value="1"/>
</dbReference>
<dbReference type="OrthoDB" id="415411at2759"/>